<evidence type="ECO:0000256" key="4">
    <source>
        <dbReference type="ARBA" id="ARBA00023136"/>
    </source>
</evidence>
<dbReference type="HOGENOM" id="CLU_098660_0_0_5"/>
<evidence type="ECO:0000256" key="1">
    <source>
        <dbReference type="ARBA" id="ARBA00004141"/>
    </source>
</evidence>
<dbReference type="Gene3D" id="1.20.1550.10">
    <property type="entry name" value="DsbB-like"/>
    <property type="match status" value="1"/>
</dbReference>
<dbReference type="Proteomes" id="UP000001302">
    <property type="component" value="Chromosome"/>
</dbReference>
<dbReference type="GO" id="GO:0006457">
    <property type="term" value="P:protein folding"/>
    <property type="evidence" value="ECO:0007669"/>
    <property type="project" value="InterPro"/>
</dbReference>
<keyword evidence="3 5" id="KW-1133">Transmembrane helix</keyword>
<keyword evidence="4 5" id="KW-0472">Membrane</keyword>
<evidence type="ECO:0000256" key="3">
    <source>
        <dbReference type="ARBA" id="ARBA00022989"/>
    </source>
</evidence>
<evidence type="ECO:0000256" key="5">
    <source>
        <dbReference type="SAM" id="Phobius"/>
    </source>
</evidence>
<dbReference type="InterPro" id="IPR023380">
    <property type="entry name" value="DsbB-like_sf"/>
</dbReference>
<dbReference type="SUPFAM" id="SSF158442">
    <property type="entry name" value="DsbB-like"/>
    <property type="match status" value="1"/>
</dbReference>
<dbReference type="GO" id="GO:0015035">
    <property type="term" value="F:protein-disulfide reductase activity"/>
    <property type="evidence" value="ECO:0007669"/>
    <property type="project" value="InterPro"/>
</dbReference>
<proteinExistence type="predicted"/>
<dbReference type="STRING" id="314260.PB2503_09319"/>
<dbReference type="AlphaFoldDB" id="E0TD94"/>
<feature type="transmembrane region" description="Helical" evidence="5">
    <location>
        <begin position="73"/>
        <end position="92"/>
    </location>
</feature>
<reference evidence="7" key="1">
    <citation type="submission" date="2010-08" db="EMBL/GenBank/DDBJ databases">
        <title>Genome sequence of Parvularcula bermudensis HTCC2503.</title>
        <authorList>
            <person name="Kang D.-M."/>
            <person name="Oh H.-M."/>
            <person name="Cho J.-C."/>
        </authorList>
    </citation>
    <scope>NUCLEOTIDE SEQUENCE [LARGE SCALE GENOMIC DNA]</scope>
    <source>
        <strain evidence="7">ATCC BAA-594 / HTCC2503 / KCTC 12087</strain>
    </source>
</reference>
<sequence length="176" mass="18075">MKVPLLSPLLVAGLAALVSGGLLAGAHLFERVGGYPPCLLCLDQREVHWVALCIAGTTVAAFVLGPRPARGPLMIALAGVYLWSTLLAGFHAGVEWDYWDGPAACGAGGRVLVEVDPDALLSSLATAGPEGPPCEVAAWRLAGLSMAGYNALISAALLGLTLLSVGRLAAPRRKDL</sequence>
<dbReference type="KEGG" id="pbr:PB2503_09319"/>
<dbReference type="InterPro" id="IPR003752">
    <property type="entry name" value="DiS_bond_form_DsbB/BdbC"/>
</dbReference>
<feature type="transmembrane region" description="Helical" evidence="5">
    <location>
        <begin position="149"/>
        <end position="170"/>
    </location>
</feature>
<name>E0TD94_PARBH</name>
<feature type="transmembrane region" description="Helical" evidence="5">
    <location>
        <begin position="48"/>
        <end position="66"/>
    </location>
</feature>
<keyword evidence="7" id="KW-1185">Reference proteome</keyword>
<organism evidence="6 7">
    <name type="scientific">Parvularcula bermudensis (strain ATCC BAA-594 / HTCC2503 / KCTC 12087)</name>
    <dbReference type="NCBI Taxonomy" id="314260"/>
    <lineage>
        <taxon>Bacteria</taxon>
        <taxon>Pseudomonadati</taxon>
        <taxon>Pseudomonadota</taxon>
        <taxon>Alphaproteobacteria</taxon>
        <taxon>Parvularculales</taxon>
        <taxon>Parvularculaceae</taxon>
        <taxon>Parvularcula</taxon>
    </lineage>
</organism>
<keyword evidence="2 5" id="KW-0812">Transmembrane</keyword>
<reference evidence="6 7" key="2">
    <citation type="journal article" date="2011" name="J. Bacteriol.">
        <title>Complete genome sequence of strain HTCC2503T of Parvularcula bermudensis, the type species of the order "Parvularculales" in the class Alphaproteobacteria.</title>
        <authorList>
            <person name="Oh H.M."/>
            <person name="Kang I."/>
            <person name="Vergin K.L."/>
            <person name="Kang D."/>
            <person name="Rhee K.H."/>
            <person name="Giovannoni S.J."/>
            <person name="Cho J.C."/>
        </authorList>
    </citation>
    <scope>NUCLEOTIDE SEQUENCE [LARGE SCALE GENOMIC DNA]</scope>
    <source>
        <strain evidence="7">ATCC BAA-594 / HTCC2503 / KCTC 12087</strain>
    </source>
</reference>
<dbReference type="Pfam" id="PF02600">
    <property type="entry name" value="DsbB"/>
    <property type="match status" value="1"/>
</dbReference>
<protein>
    <recommendedName>
        <fullName evidence="8">Disulfide bond formation protein B</fullName>
    </recommendedName>
</protein>
<evidence type="ECO:0000256" key="2">
    <source>
        <dbReference type="ARBA" id="ARBA00022692"/>
    </source>
</evidence>
<accession>E0TD94</accession>
<gene>
    <name evidence="6" type="ordered locus">PB2503_09319</name>
</gene>
<evidence type="ECO:0000313" key="7">
    <source>
        <dbReference type="Proteomes" id="UP000001302"/>
    </source>
</evidence>
<dbReference type="EMBL" id="CP002156">
    <property type="protein sequence ID" value="ADM09917.1"/>
    <property type="molecule type" value="Genomic_DNA"/>
</dbReference>
<dbReference type="GO" id="GO:0016020">
    <property type="term" value="C:membrane"/>
    <property type="evidence" value="ECO:0007669"/>
    <property type="project" value="UniProtKB-SubCell"/>
</dbReference>
<dbReference type="OrthoDB" id="9808637at2"/>
<dbReference type="RefSeq" id="WP_013300891.1">
    <property type="nucleotide sequence ID" value="NC_014414.1"/>
</dbReference>
<dbReference type="eggNOG" id="COG1495">
    <property type="taxonomic scope" value="Bacteria"/>
</dbReference>
<evidence type="ECO:0000313" key="6">
    <source>
        <dbReference type="EMBL" id="ADM09917.1"/>
    </source>
</evidence>
<comment type="subcellular location">
    <subcellularLocation>
        <location evidence="1">Membrane</location>
        <topology evidence="1">Multi-pass membrane protein</topology>
    </subcellularLocation>
</comment>
<evidence type="ECO:0008006" key="8">
    <source>
        <dbReference type="Google" id="ProtNLM"/>
    </source>
</evidence>